<name>A0A9W8GSE3_9FUNG</name>
<proteinExistence type="inferred from homology"/>
<keyword evidence="4" id="KW-1185">Reference proteome</keyword>
<evidence type="ECO:0000256" key="1">
    <source>
        <dbReference type="ARBA" id="ARBA00005043"/>
    </source>
</evidence>
<dbReference type="Pfam" id="PF09807">
    <property type="entry name" value="ELP6"/>
    <property type="match status" value="1"/>
</dbReference>
<reference evidence="3" key="1">
    <citation type="submission" date="2022-07" db="EMBL/GenBank/DDBJ databases">
        <title>Phylogenomic reconstructions and comparative analyses of Kickxellomycotina fungi.</title>
        <authorList>
            <person name="Reynolds N.K."/>
            <person name="Stajich J.E."/>
            <person name="Barry K."/>
            <person name="Grigoriev I.V."/>
            <person name="Crous P."/>
            <person name="Smith M.E."/>
        </authorList>
    </citation>
    <scope>NUCLEOTIDE SEQUENCE</scope>
    <source>
        <strain evidence="3">BCRC 34297</strain>
    </source>
</reference>
<feature type="non-terminal residue" evidence="3">
    <location>
        <position position="1"/>
    </location>
</feature>
<dbReference type="GO" id="GO:0033588">
    <property type="term" value="C:elongator holoenzyme complex"/>
    <property type="evidence" value="ECO:0007669"/>
    <property type="project" value="InterPro"/>
</dbReference>
<sequence length="206" mass="22789">AFDNKLPVTLISFTQTYSHYVHILRKMGVNLANHQIQFVNALLPLDLSSLPAATRPHFTLGPKEQWPEFLKWLESQPPSVIIIDGLCSLLDQGHDLSTALWFFTACQRIVESHEVSGARLVANMFVDDDNTEPLAHAVIRRSHYVLSFEALASGASSDVSGQLTAVAGHLHCQLPASKTFKPTVLHYKVSDTTVLFFSPGQSRIVL</sequence>
<evidence type="ECO:0000313" key="4">
    <source>
        <dbReference type="Proteomes" id="UP001140011"/>
    </source>
</evidence>
<organism evidence="3 4">
    <name type="scientific">Coemansia pectinata</name>
    <dbReference type="NCBI Taxonomy" id="1052879"/>
    <lineage>
        <taxon>Eukaryota</taxon>
        <taxon>Fungi</taxon>
        <taxon>Fungi incertae sedis</taxon>
        <taxon>Zoopagomycota</taxon>
        <taxon>Kickxellomycotina</taxon>
        <taxon>Kickxellomycetes</taxon>
        <taxon>Kickxellales</taxon>
        <taxon>Kickxellaceae</taxon>
        <taxon>Coemansia</taxon>
    </lineage>
</organism>
<gene>
    <name evidence="3" type="primary">ELP6</name>
    <name evidence="3" type="ORF">GGI19_005380</name>
</gene>
<protein>
    <submittedName>
        <fullName evidence="3">Elongator subunit elp6</fullName>
    </submittedName>
</protein>
<dbReference type="PANTHER" id="PTHR16184:SF6">
    <property type="entry name" value="ELONGATOR COMPLEX PROTEIN 6"/>
    <property type="match status" value="1"/>
</dbReference>
<evidence type="ECO:0000256" key="2">
    <source>
        <dbReference type="ARBA" id="ARBA00008837"/>
    </source>
</evidence>
<accession>A0A9W8GSE3</accession>
<dbReference type="InterPro" id="IPR018627">
    <property type="entry name" value="ELP6"/>
</dbReference>
<comment type="caution">
    <text evidence="3">The sequence shown here is derived from an EMBL/GenBank/DDBJ whole genome shotgun (WGS) entry which is preliminary data.</text>
</comment>
<comment type="pathway">
    <text evidence="1">tRNA modification; 5-methoxycarbonylmethyl-2-thiouridine-tRNA biosynthesis.</text>
</comment>
<dbReference type="AlphaFoldDB" id="A0A9W8GSE3"/>
<dbReference type="OrthoDB" id="9995306at2759"/>
<dbReference type="EMBL" id="JANBUH010000664">
    <property type="protein sequence ID" value="KAJ2749950.1"/>
    <property type="molecule type" value="Genomic_DNA"/>
</dbReference>
<dbReference type="GO" id="GO:0002098">
    <property type="term" value="P:tRNA wobble uridine modification"/>
    <property type="evidence" value="ECO:0007669"/>
    <property type="project" value="InterPro"/>
</dbReference>
<dbReference type="PANTHER" id="PTHR16184">
    <property type="entry name" value="ELONGATOR COMPLEX PROTEIN 6"/>
    <property type="match status" value="1"/>
</dbReference>
<evidence type="ECO:0000313" key="3">
    <source>
        <dbReference type="EMBL" id="KAJ2749950.1"/>
    </source>
</evidence>
<dbReference type="InterPro" id="IPR027417">
    <property type="entry name" value="P-loop_NTPase"/>
</dbReference>
<comment type="similarity">
    <text evidence="2">Belongs to the ELP6 family.</text>
</comment>
<dbReference type="Gene3D" id="3.40.50.300">
    <property type="entry name" value="P-loop containing nucleotide triphosphate hydrolases"/>
    <property type="match status" value="1"/>
</dbReference>
<dbReference type="Proteomes" id="UP001140011">
    <property type="component" value="Unassembled WGS sequence"/>
</dbReference>